<proteinExistence type="predicted"/>
<sequence length="110" mass="12077">MILLRNFRSFPVLFQFPPLKNSTDANTNIPGRETMAASAQTSKAKIADDGLHYNSKPAGSMFAKPGQGGYSNKTMSCFFCGVHRTLDELTTRKILGRNSKVCSVDCRKKG</sequence>
<dbReference type="Proteomes" id="UP001293718">
    <property type="component" value="Unassembled WGS sequence"/>
</dbReference>
<evidence type="ECO:0000313" key="2">
    <source>
        <dbReference type="Proteomes" id="UP001293718"/>
    </source>
</evidence>
<evidence type="ECO:0000313" key="1">
    <source>
        <dbReference type="EMBL" id="MDZ5457134.1"/>
    </source>
</evidence>
<comment type="caution">
    <text evidence="1">The sequence shown here is derived from an EMBL/GenBank/DDBJ whole genome shotgun (WGS) entry which is preliminary data.</text>
</comment>
<dbReference type="RefSeq" id="WP_238455986.1">
    <property type="nucleotide sequence ID" value="NZ_JAXOJX010000014.1"/>
</dbReference>
<dbReference type="EMBL" id="JAXOJX010000014">
    <property type="protein sequence ID" value="MDZ5457134.1"/>
    <property type="molecule type" value="Genomic_DNA"/>
</dbReference>
<protein>
    <submittedName>
        <fullName evidence="1">Uncharacterized protein</fullName>
    </submittedName>
</protein>
<reference evidence="1 2" key="1">
    <citation type="submission" date="2023-11" db="EMBL/GenBank/DDBJ databases">
        <title>Draft genome of Azohydromonas lata strain H1 (DSM1123), a polyhydroxyalkanoate producer.</title>
        <authorList>
            <person name="Traversa D."/>
            <person name="D'Addabbo P."/>
            <person name="Pazzani C."/>
            <person name="Manzari C."/>
            <person name="Chiara M."/>
            <person name="Scrascia M."/>
        </authorList>
    </citation>
    <scope>NUCLEOTIDE SEQUENCE [LARGE SCALE GENOMIC DNA]</scope>
    <source>
        <strain evidence="1 2">H1</strain>
    </source>
</reference>
<accession>A0ABU5IE72</accession>
<name>A0ABU5IE72_9BURK</name>
<organism evidence="1 2">
    <name type="scientific">Azohydromonas lata</name>
    <dbReference type="NCBI Taxonomy" id="45677"/>
    <lineage>
        <taxon>Bacteria</taxon>
        <taxon>Pseudomonadati</taxon>
        <taxon>Pseudomonadota</taxon>
        <taxon>Betaproteobacteria</taxon>
        <taxon>Burkholderiales</taxon>
        <taxon>Sphaerotilaceae</taxon>
        <taxon>Azohydromonas</taxon>
    </lineage>
</organism>
<keyword evidence="2" id="KW-1185">Reference proteome</keyword>
<gene>
    <name evidence="1" type="ORF">SM757_11185</name>
</gene>